<dbReference type="EMBL" id="JBHUGI010000021">
    <property type="protein sequence ID" value="MFD1927884.1"/>
    <property type="molecule type" value="Genomic_DNA"/>
</dbReference>
<dbReference type="SUPFAM" id="SSF51182">
    <property type="entry name" value="RmlC-like cupins"/>
    <property type="match status" value="1"/>
</dbReference>
<keyword evidence="1" id="KW-0238">DNA-binding</keyword>
<comment type="caution">
    <text evidence="3">The sequence shown here is derived from an EMBL/GenBank/DDBJ whole genome shotgun (WGS) entry which is preliminary data.</text>
</comment>
<dbReference type="InterPro" id="IPR014710">
    <property type="entry name" value="RmlC-like_jellyroll"/>
</dbReference>
<gene>
    <name evidence="3" type="ORF">ACFSFY_07420</name>
</gene>
<evidence type="ECO:0000259" key="2">
    <source>
        <dbReference type="PROSITE" id="PS50943"/>
    </source>
</evidence>
<feature type="domain" description="HTH cro/C1-type" evidence="2">
    <location>
        <begin position="7"/>
        <end position="61"/>
    </location>
</feature>
<dbReference type="Pfam" id="PF07883">
    <property type="entry name" value="Cupin_2"/>
    <property type="match status" value="1"/>
</dbReference>
<dbReference type="RefSeq" id="WP_381536743.1">
    <property type="nucleotide sequence ID" value="NZ_JBHUGI010000021.1"/>
</dbReference>
<evidence type="ECO:0000313" key="4">
    <source>
        <dbReference type="Proteomes" id="UP001597218"/>
    </source>
</evidence>
<dbReference type="InterPro" id="IPR010982">
    <property type="entry name" value="Lambda_DNA-bd_dom_sf"/>
</dbReference>
<accession>A0ABW4SHK3</accession>
<keyword evidence="4" id="KW-1185">Reference proteome</keyword>
<dbReference type="SMART" id="SM00530">
    <property type="entry name" value="HTH_XRE"/>
    <property type="match status" value="1"/>
</dbReference>
<dbReference type="CDD" id="cd00093">
    <property type="entry name" value="HTH_XRE"/>
    <property type="match status" value="1"/>
</dbReference>
<dbReference type="PANTHER" id="PTHR46797:SF2">
    <property type="entry name" value="TRANSCRIPTIONAL REGULATOR"/>
    <property type="match status" value="1"/>
</dbReference>
<name>A0ABW4SHK3_9BACL</name>
<reference evidence="4" key="1">
    <citation type="journal article" date="2019" name="Int. J. Syst. Evol. Microbiol.">
        <title>The Global Catalogue of Microorganisms (GCM) 10K type strain sequencing project: providing services to taxonomists for standard genome sequencing and annotation.</title>
        <authorList>
            <consortium name="The Broad Institute Genomics Platform"/>
            <consortium name="The Broad Institute Genome Sequencing Center for Infectious Disease"/>
            <person name="Wu L."/>
            <person name="Ma J."/>
        </authorList>
    </citation>
    <scope>NUCLEOTIDE SEQUENCE [LARGE SCALE GENOMIC DNA]</scope>
    <source>
        <strain evidence="4">CGMCC 4.7177</strain>
    </source>
</reference>
<dbReference type="InterPro" id="IPR013096">
    <property type="entry name" value="Cupin_2"/>
</dbReference>
<dbReference type="InterPro" id="IPR050807">
    <property type="entry name" value="TransReg_Diox_bact_type"/>
</dbReference>
<evidence type="ECO:0000256" key="1">
    <source>
        <dbReference type="ARBA" id="ARBA00023125"/>
    </source>
</evidence>
<proteinExistence type="predicted"/>
<organism evidence="3 4">
    <name type="scientific">Sporosarcina siberiensis</name>
    <dbReference type="NCBI Taxonomy" id="1365606"/>
    <lineage>
        <taxon>Bacteria</taxon>
        <taxon>Bacillati</taxon>
        <taxon>Bacillota</taxon>
        <taxon>Bacilli</taxon>
        <taxon>Bacillales</taxon>
        <taxon>Caryophanaceae</taxon>
        <taxon>Sporosarcina</taxon>
    </lineage>
</organism>
<dbReference type="Gene3D" id="1.10.260.40">
    <property type="entry name" value="lambda repressor-like DNA-binding domains"/>
    <property type="match status" value="1"/>
</dbReference>
<dbReference type="Gene3D" id="2.60.120.10">
    <property type="entry name" value="Jelly Rolls"/>
    <property type="match status" value="1"/>
</dbReference>
<dbReference type="Proteomes" id="UP001597218">
    <property type="component" value="Unassembled WGS sequence"/>
</dbReference>
<dbReference type="InterPro" id="IPR001387">
    <property type="entry name" value="Cro/C1-type_HTH"/>
</dbReference>
<sequence length="178" mass="20379">MFEGSRLREIRLEKKLSLQEISNISEVSVGMISQIERNKSDPTMTTLYKLCQGLNITIASLFAETEEANRVVRQENRKTMMLPNSKVKYQLLTPSLKTDLEMLLIELDPGQEDRKQITHHGEECGFVIEGQLTVILGEEEYLLHTGDSIHYKSTIPHRFMNHTDKPSISLWAMTPASF</sequence>
<protein>
    <submittedName>
        <fullName evidence="3">Helix-turn-helix domain-containing protein</fullName>
    </submittedName>
</protein>
<dbReference type="SUPFAM" id="SSF47413">
    <property type="entry name" value="lambda repressor-like DNA-binding domains"/>
    <property type="match status" value="1"/>
</dbReference>
<dbReference type="PROSITE" id="PS50943">
    <property type="entry name" value="HTH_CROC1"/>
    <property type="match status" value="1"/>
</dbReference>
<dbReference type="CDD" id="cd02209">
    <property type="entry name" value="cupin_XRE_C"/>
    <property type="match status" value="1"/>
</dbReference>
<dbReference type="Pfam" id="PF01381">
    <property type="entry name" value="HTH_3"/>
    <property type="match status" value="1"/>
</dbReference>
<evidence type="ECO:0000313" key="3">
    <source>
        <dbReference type="EMBL" id="MFD1927884.1"/>
    </source>
</evidence>
<dbReference type="InterPro" id="IPR011051">
    <property type="entry name" value="RmlC_Cupin_sf"/>
</dbReference>
<dbReference type="PANTHER" id="PTHR46797">
    <property type="entry name" value="HTH-TYPE TRANSCRIPTIONAL REGULATOR"/>
    <property type="match status" value="1"/>
</dbReference>